<sequence>MEYNIFEEQRKFISCRNFYQSNRLTMQRLILNEFNNNEYSKYLLQERVEYCASVIEDSKCFKIENNLFVLKEFAICDKRVILVANYTFLAPLNEDRLSRKDSIGVRWLTDNHRGLEWNGGFINYNGKYNIFE</sequence>
<evidence type="ECO:0000313" key="2">
    <source>
        <dbReference type="Proteomes" id="UP001607302"/>
    </source>
</evidence>
<proteinExistence type="predicted"/>
<dbReference type="AlphaFoldDB" id="A0ABD1ZXX0"/>
<keyword evidence="2" id="KW-1185">Reference proteome</keyword>
<organism evidence="1 2">
    <name type="scientific">Vespula squamosa</name>
    <name type="common">Southern yellow jacket</name>
    <name type="synonym">Wasp</name>
    <dbReference type="NCBI Taxonomy" id="30214"/>
    <lineage>
        <taxon>Eukaryota</taxon>
        <taxon>Metazoa</taxon>
        <taxon>Ecdysozoa</taxon>
        <taxon>Arthropoda</taxon>
        <taxon>Hexapoda</taxon>
        <taxon>Insecta</taxon>
        <taxon>Pterygota</taxon>
        <taxon>Neoptera</taxon>
        <taxon>Endopterygota</taxon>
        <taxon>Hymenoptera</taxon>
        <taxon>Apocrita</taxon>
        <taxon>Aculeata</taxon>
        <taxon>Vespoidea</taxon>
        <taxon>Vespidae</taxon>
        <taxon>Vespinae</taxon>
        <taxon>Vespula</taxon>
    </lineage>
</organism>
<dbReference type="Proteomes" id="UP001607302">
    <property type="component" value="Unassembled WGS sequence"/>
</dbReference>
<comment type="caution">
    <text evidence="1">The sequence shown here is derived from an EMBL/GenBank/DDBJ whole genome shotgun (WGS) entry which is preliminary data.</text>
</comment>
<dbReference type="EMBL" id="JAUDFV010000158">
    <property type="protein sequence ID" value="KAL2713223.1"/>
    <property type="molecule type" value="Genomic_DNA"/>
</dbReference>
<accession>A0ABD1ZXX0</accession>
<gene>
    <name evidence="1" type="ORF">V1478_016921</name>
</gene>
<name>A0ABD1ZXX0_VESSQ</name>
<protein>
    <submittedName>
        <fullName evidence="1">Uncharacterized protein</fullName>
    </submittedName>
</protein>
<evidence type="ECO:0000313" key="1">
    <source>
        <dbReference type="EMBL" id="KAL2713223.1"/>
    </source>
</evidence>
<reference evidence="1 2" key="1">
    <citation type="journal article" date="2024" name="Ann. Entomol. Soc. Am.">
        <title>Genomic analyses of the southern and eastern yellowjacket wasps (Hymenoptera: Vespidae) reveal evolutionary signatures of social life.</title>
        <authorList>
            <person name="Catto M.A."/>
            <person name="Caine P.B."/>
            <person name="Orr S.E."/>
            <person name="Hunt B.G."/>
            <person name="Goodisman M.A.D."/>
        </authorList>
    </citation>
    <scope>NUCLEOTIDE SEQUENCE [LARGE SCALE GENOMIC DNA]</scope>
    <source>
        <strain evidence="1">233</strain>
        <tissue evidence="1">Head and thorax</tissue>
    </source>
</reference>